<name>A0A3A2ZCI8_9EURO</name>
<dbReference type="InterPro" id="IPR001005">
    <property type="entry name" value="SANT/Myb"/>
</dbReference>
<dbReference type="GO" id="GO:0000976">
    <property type="term" value="F:transcription cis-regulatory region binding"/>
    <property type="evidence" value="ECO:0007669"/>
    <property type="project" value="TreeGrafter"/>
</dbReference>
<evidence type="ECO:0000256" key="4">
    <source>
        <dbReference type="SAM" id="MobiDB-lite"/>
    </source>
</evidence>
<feature type="compositionally biased region" description="Basic and acidic residues" evidence="4">
    <location>
        <begin position="495"/>
        <end position="520"/>
    </location>
</feature>
<dbReference type="EMBL" id="MVGC01000288">
    <property type="protein sequence ID" value="RJE20646.1"/>
    <property type="molecule type" value="Genomic_DNA"/>
</dbReference>
<keyword evidence="6" id="KW-0540">Nuclease</keyword>
<sequence length="830" mass="91932">MAGMAQELSAEANTGSDELLKDGNNMEPVGNQSNAARAKQKKEKKSKRGEFTSQSERKRKSLPNVVDQPSSQSTPSLSQPQTEQRSRPSKRKRVSEPAQKTTDSREIDDEPATNNSTVAINGHGPPGNSERPSLPNQPKQPKRRNTINSAPVSTSKSKAVKKQRSSLSAKRTASLEDDSDQSGSRPQGHRSESNRKVTGFFTPEEVETIESFKLGFCNDLRLTGDTFDRMVQHSGRIEGDEFPGDSIITKQEFWQTIYGVLPNRDRRSIYRFMRRHFQASTQKPHQWTEEQDDELIGLYAQHGAKWLTSPSSWVGMMMMSCNGGKTGLSTGIQCAEGLAKAGTDVGKDMYEMDETLLSWGVVSDKLKNCRSRQQCADKWRKIRRYILTKRASGFPDAVYNAEVECKPRRRSFDPQKANAGYEFKSQEYVDSDVDEDENKEGSKDDNGPSSKSQAARQRAKPQKPVSEEKKAAAKQANRKPTSTADESGFGSESEYDSHVSDSQREEEQRRGKTSIEQERRATKKKDRKEPGSVNGVKAKENGENPQKKPKHIETPKETPKFQPSFISRSPEESSKKQREEGEPKEKDNNPNPSIAKTQERGTAAQPNEDRSPSASSDSEGSEDVEDAGSVSLTPERPETKATKSTPAQKELVNANPSEGKTSNKQDDEESSNEEGKQSENESASSRSDEEQTEPPTMNNKRKAEPDPAQNVNPSPKRMKIEPAESSKASSQAPSEESSSESENDDDDESDSELEAKPVPTPEPKPRPKPEPRFGFESKRLTLKQLKEQTLNRNPVRPSISDPPPQPSGSRARSRSASSSDSDSSSSSSNG</sequence>
<organism evidence="6 7">
    <name type="scientific">Aspergillus sclerotialis</name>
    <dbReference type="NCBI Taxonomy" id="2070753"/>
    <lineage>
        <taxon>Eukaryota</taxon>
        <taxon>Fungi</taxon>
        <taxon>Dikarya</taxon>
        <taxon>Ascomycota</taxon>
        <taxon>Pezizomycotina</taxon>
        <taxon>Eurotiomycetes</taxon>
        <taxon>Eurotiomycetidae</taxon>
        <taxon>Eurotiales</taxon>
        <taxon>Aspergillaceae</taxon>
        <taxon>Aspergillus</taxon>
        <taxon>Aspergillus subgen. Polypaecilum</taxon>
    </lineage>
</organism>
<dbReference type="OrthoDB" id="39591at2759"/>
<comment type="subcellular location">
    <subcellularLocation>
        <location evidence="1">Nucleus</location>
    </subcellularLocation>
</comment>
<comment type="caution">
    <text evidence="6">The sequence shown here is derived from an EMBL/GenBank/DDBJ whole genome shotgun (WGS) entry which is preliminary data.</text>
</comment>
<dbReference type="SUPFAM" id="SSF46689">
    <property type="entry name" value="Homeodomain-like"/>
    <property type="match status" value="1"/>
</dbReference>
<feature type="compositionally biased region" description="Basic residues" evidence="4">
    <location>
        <begin position="38"/>
        <end position="47"/>
    </location>
</feature>
<dbReference type="STRING" id="2070753.A0A3A2ZCI8"/>
<feature type="compositionally biased region" description="Polar residues" evidence="4">
    <location>
        <begin position="146"/>
        <end position="157"/>
    </location>
</feature>
<feature type="compositionally biased region" description="Basic and acidic residues" evidence="4">
    <location>
        <begin position="569"/>
        <end position="588"/>
    </location>
</feature>
<evidence type="ECO:0000313" key="7">
    <source>
        <dbReference type="Proteomes" id="UP000266188"/>
    </source>
</evidence>
<accession>A0A3A2ZCI8</accession>
<feature type="compositionally biased region" description="Low complexity" evidence="4">
    <location>
        <begin position="68"/>
        <end position="83"/>
    </location>
</feature>
<keyword evidence="3" id="KW-0539">Nucleus</keyword>
<proteinExistence type="predicted"/>
<evidence type="ECO:0000256" key="2">
    <source>
        <dbReference type="ARBA" id="ARBA00023125"/>
    </source>
</evidence>
<dbReference type="PANTHER" id="PTHR46380:SF2">
    <property type="entry name" value="CYCLIN-D-BINDING MYB-LIKE TRANSCRIPTION FACTOR 1"/>
    <property type="match status" value="1"/>
</dbReference>
<reference evidence="7" key="1">
    <citation type="submission" date="2017-02" db="EMBL/GenBank/DDBJ databases">
        <authorList>
            <person name="Tafer H."/>
            <person name="Lopandic K."/>
        </authorList>
    </citation>
    <scope>NUCLEOTIDE SEQUENCE [LARGE SCALE GENOMIC DNA]</scope>
    <source>
        <strain evidence="7">CBS 366.77</strain>
    </source>
</reference>
<evidence type="ECO:0000313" key="6">
    <source>
        <dbReference type="EMBL" id="RJE20646.1"/>
    </source>
</evidence>
<dbReference type="InterPro" id="IPR051651">
    <property type="entry name" value="DMTF1_DNA-bind_reg"/>
</dbReference>
<feature type="compositionally biased region" description="Acidic residues" evidence="4">
    <location>
        <begin position="737"/>
        <end position="752"/>
    </location>
</feature>
<feature type="region of interest" description="Disordered" evidence="4">
    <location>
        <begin position="412"/>
        <end position="830"/>
    </location>
</feature>
<dbReference type="PANTHER" id="PTHR46380">
    <property type="entry name" value="CYCLIN-D-BINDING MYB-LIKE TRANSCRIPTION FACTOR 1"/>
    <property type="match status" value="1"/>
</dbReference>
<keyword evidence="2" id="KW-0238">DNA-binding</keyword>
<evidence type="ECO:0000259" key="5">
    <source>
        <dbReference type="PROSITE" id="PS50090"/>
    </source>
</evidence>
<feature type="compositionally biased region" description="Low complexity" evidence="4">
    <location>
        <begin position="814"/>
        <end position="830"/>
    </location>
</feature>
<feature type="compositionally biased region" description="Polar residues" evidence="4">
    <location>
        <begin position="130"/>
        <end position="139"/>
    </location>
</feature>
<feature type="compositionally biased region" description="Low complexity" evidence="4">
    <location>
        <begin position="725"/>
        <end position="736"/>
    </location>
</feature>
<keyword evidence="7" id="KW-1185">Reference proteome</keyword>
<feature type="domain" description="Myb-like" evidence="5">
    <location>
        <begin position="279"/>
        <end position="383"/>
    </location>
</feature>
<keyword evidence="6" id="KW-0269">Exonuclease</keyword>
<dbReference type="GO" id="GO:0004527">
    <property type="term" value="F:exonuclease activity"/>
    <property type="evidence" value="ECO:0007669"/>
    <property type="project" value="UniProtKB-KW"/>
</dbReference>
<dbReference type="GO" id="GO:0003700">
    <property type="term" value="F:DNA-binding transcription factor activity"/>
    <property type="evidence" value="ECO:0007669"/>
    <property type="project" value="TreeGrafter"/>
</dbReference>
<feature type="compositionally biased region" description="Basic and acidic residues" evidence="4">
    <location>
        <begin position="537"/>
        <end position="559"/>
    </location>
</feature>
<feature type="region of interest" description="Disordered" evidence="4">
    <location>
        <begin position="1"/>
        <end position="199"/>
    </location>
</feature>
<gene>
    <name evidence="6" type="ORF">PHISCL_07012</name>
</gene>
<protein>
    <submittedName>
        <fullName evidence="6">Exosome complex exonuclease Rrp40</fullName>
    </submittedName>
</protein>
<dbReference type="GO" id="GO:0005634">
    <property type="term" value="C:nucleus"/>
    <property type="evidence" value="ECO:0007669"/>
    <property type="project" value="UniProtKB-SubCell"/>
</dbReference>
<evidence type="ECO:0000256" key="3">
    <source>
        <dbReference type="ARBA" id="ARBA00023242"/>
    </source>
</evidence>
<dbReference type="InterPro" id="IPR009057">
    <property type="entry name" value="Homeodomain-like_sf"/>
</dbReference>
<dbReference type="AlphaFoldDB" id="A0A3A2ZCI8"/>
<dbReference type="Proteomes" id="UP000266188">
    <property type="component" value="Unassembled WGS sequence"/>
</dbReference>
<feature type="compositionally biased region" description="Acidic residues" evidence="4">
    <location>
        <begin position="429"/>
        <end position="438"/>
    </location>
</feature>
<keyword evidence="6" id="KW-0378">Hydrolase</keyword>
<feature type="compositionally biased region" description="Basic and acidic residues" evidence="4">
    <location>
        <begin position="763"/>
        <end position="779"/>
    </location>
</feature>
<evidence type="ECO:0000256" key="1">
    <source>
        <dbReference type="ARBA" id="ARBA00004123"/>
    </source>
</evidence>
<dbReference type="PROSITE" id="PS50090">
    <property type="entry name" value="MYB_LIKE"/>
    <property type="match status" value="1"/>
</dbReference>